<accession>X1GEP4</accession>
<reference evidence="2" key="1">
    <citation type="journal article" date="2014" name="Front. Microbiol.">
        <title>High frequency of phylogenetically diverse reductive dehalogenase-homologous genes in deep subseafloor sedimentary metagenomes.</title>
        <authorList>
            <person name="Kawai M."/>
            <person name="Futagami T."/>
            <person name="Toyoda A."/>
            <person name="Takaki Y."/>
            <person name="Nishi S."/>
            <person name="Hori S."/>
            <person name="Arai W."/>
            <person name="Tsubouchi T."/>
            <person name="Morono Y."/>
            <person name="Uchiyama I."/>
            <person name="Ito T."/>
            <person name="Fujiyama A."/>
            <person name="Inagaki F."/>
            <person name="Takami H."/>
        </authorList>
    </citation>
    <scope>NUCLEOTIDE SEQUENCE</scope>
    <source>
        <strain evidence="2">Expedition CK06-06</strain>
    </source>
</reference>
<proteinExistence type="predicted"/>
<gene>
    <name evidence="2" type="ORF">S03H2_23449</name>
</gene>
<dbReference type="EMBL" id="BARU01012809">
    <property type="protein sequence ID" value="GAH31473.1"/>
    <property type="molecule type" value="Genomic_DNA"/>
</dbReference>
<feature type="transmembrane region" description="Helical" evidence="1">
    <location>
        <begin position="209"/>
        <end position="226"/>
    </location>
</feature>
<name>X1GEP4_9ZZZZ</name>
<feature type="non-terminal residue" evidence="2">
    <location>
        <position position="227"/>
    </location>
</feature>
<keyword evidence="1" id="KW-0472">Membrane</keyword>
<dbReference type="AlphaFoldDB" id="X1GEP4"/>
<sequence>FISGDNAWDNCVTAISKTKPLKSSIRKQVIFARSKLCEHAREEKVVRPDITNNPWYQKLLKRVNDGDAFYKLIKNRKYDLRVNYVYPIQAQHTTVTAKMKIEVSGNISPLGDQELLINSRASRVAFPFIISEPVEERVATLSFTFLPDTVTANMVAPKRSMSFQIGHSKRYWLGLMASIILFVLGGIFIGTYSAEKGLLNIFDAAKSDWPKIVAAVVQAMAVYWLFR</sequence>
<organism evidence="2">
    <name type="scientific">marine sediment metagenome</name>
    <dbReference type="NCBI Taxonomy" id="412755"/>
    <lineage>
        <taxon>unclassified sequences</taxon>
        <taxon>metagenomes</taxon>
        <taxon>ecological metagenomes</taxon>
    </lineage>
</organism>
<evidence type="ECO:0000313" key="2">
    <source>
        <dbReference type="EMBL" id="GAH31473.1"/>
    </source>
</evidence>
<keyword evidence="1" id="KW-0812">Transmembrane</keyword>
<protein>
    <submittedName>
        <fullName evidence="2">Uncharacterized protein</fullName>
    </submittedName>
</protein>
<evidence type="ECO:0000256" key="1">
    <source>
        <dbReference type="SAM" id="Phobius"/>
    </source>
</evidence>
<comment type="caution">
    <text evidence="2">The sequence shown here is derived from an EMBL/GenBank/DDBJ whole genome shotgun (WGS) entry which is preliminary data.</text>
</comment>
<feature type="non-terminal residue" evidence="2">
    <location>
        <position position="1"/>
    </location>
</feature>
<feature type="transmembrane region" description="Helical" evidence="1">
    <location>
        <begin position="171"/>
        <end position="189"/>
    </location>
</feature>
<keyword evidence="1" id="KW-1133">Transmembrane helix</keyword>